<evidence type="ECO:0000313" key="3">
    <source>
        <dbReference type="Proteomes" id="UP000179164"/>
    </source>
</evidence>
<feature type="region of interest" description="Disordered" evidence="1">
    <location>
        <begin position="803"/>
        <end position="822"/>
    </location>
</feature>
<evidence type="ECO:0000313" key="2">
    <source>
        <dbReference type="EMBL" id="OGY83111.1"/>
    </source>
</evidence>
<gene>
    <name evidence="2" type="ORF">A2898_02425</name>
</gene>
<evidence type="ECO:0000256" key="1">
    <source>
        <dbReference type="SAM" id="MobiDB-lite"/>
    </source>
</evidence>
<dbReference type="STRING" id="1798543.A2898_02425"/>
<organism evidence="2 3">
    <name type="scientific">Candidatus Kerfeldbacteria bacterium RIFCSPLOWO2_01_FULL_48_11</name>
    <dbReference type="NCBI Taxonomy" id="1798543"/>
    <lineage>
        <taxon>Bacteria</taxon>
        <taxon>Candidatus Kerfeldiibacteriota</taxon>
    </lineage>
</organism>
<comment type="caution">
    <text evidence="2">The sequence shown here is derived from an EMBL/GenBank/DDBJ whole genome shotgun (WGS) entry which is preliminary data.</text>
</comment>
<proteinExistence type="predicted"/>
<dbReference type="Proteomes" id="UP000179164">
    <property type="component" value="Unassembled WGS sequence"/>
</dbReference>
<name>A0A1G2B1P7_9BACT</name>
<sequence>MRVTRTAFIFIVVALWIFSGWPPVSLSPRFPPVPETAQAIVSPNGRLYYGDGTNTVLRFMENAYDFDFSSGEETFTHSASASLIRFIVAKPAVTRDEVMVGILKAGGELNVIKGINGYDVNTDYSVAWTNAGTTPAMTCEGTEADCSRAFDITYERLSGRAMVVYADNTNQKLYYCYFDGTNWGPVSNCAPTNGTNDISLSSNGRPTHVSLKPKGGSNEILMGVGIDVSGTHEVEAYRWSGSTWTNQVVATDTTNASSSGNEQGAVFDIEWESNSGDGLVIYATTATSNEIKYKVLSGGSWGSEQGGFNTNANGAVTVWVNAEGDQQSDRIAVATNDTSNDFNGAVWKTDGSTAGFTVLATDGTIEGGNGTTAGPAYTDVQWEQTGSEFMYVLMDAGAGDTGAYIRVTCSGSCSVTTSQTTITTTGLTDDAQMIRTAASRNSDDIMMLLTDNDNNLITQHWNGSAWESGDSGVLENTLSLCSSDSNGNGCSAMPATFTYIPYSAWSRNWKFWQGTDTTDTPTNQLANENVTPSGFNSSNGKFRLRFSVVELSGTGQDNARKKLQYATADPDSSSTTWTDVDDPGGTGAVWRYVDCNGGSGVCDDNGALGGTTLSGSPTTGWWTLDKDAAGGSTMDHAALQLRELEFSVEAYYATSSTTYYFRMYDVDQGKPVRREQDNDGSNDCASSSCTYPSLTTASGSLSVDIVDGSGVPVSSPSMVMSSVSLSFVYQTATGSFGAASQKVRVSNTTGTPTWTLSLAASASTAVWDSAGTDYDFNDPTAGAGDGGDTDSVGGRMTIDPSVSTITPKSGCSTTDLTKGSQTGYSEGVTNSITLVTAGSSANTNCYWDITGVGIAQTIPAEQPIASDYNISMTVSVVAS</sequence>
<dbReference type="AlphaFoldDB" id="A0A1G2B1P7"/>
<dbReference type="EMBL" id="MHKE01000015">
    <property type="protein sequence ID" value="OGY83111.1"/>
    <property type="molecule type" value="Genomic_DNA"/>
</dbReference>
<accession>A0A1G2B1P7</accession>
<reference evidence="2 3" key="1">
    <citation type="journal article" date="2016" name="Nat. Commun.">
        <title>Thousands of microbial genomes shed light on interconnected biogeochemical processes in an aquifer system.</title>
        <authorList>
            <person name="Anantharaman K."/>
            <person name="Brown C.T."/>
            <person name="Hug L.A."/>
            <person name="Sharon I."/>
            <person name="Castelle C.J."/>
            <person name="Probst A.J."/>
            <person name="Thomas B.C."/>
            <person name="Singh A."/>
            <person name="Wilkins M.J."/>
            <person name="Karaoz U."/>
            <person name="Brodie E.L."/>
            <person name="Williams K.H."/>
            <person name="Hubbard S.S."/>
            <person name="Banfield J.F."/>
        </authorList>
    </citation>
    <scope>NUCLEOTIDE SEQUENCE [LARGE SCALE GENOMIC DNA]</scope>
</reference>
<protein>
    <submittedName>
        <fullName evidence="2">Uncharacterized protein</fullName>
    </submittedName>
</protein>